<dbReference type="AlphaFoldDB" id="A0A0B7A5J1"/>
<proteinExistence type="predicted"/>
<feature type="region of interest" description="Disordered" evidence="1">
    <location>
        <begin position="23"/>
        <end position="51"/>
    </location>
</feature>
<evidence type="ECO:0000313" key="2">
    <source>
        <dbReference type="EMBL" id="CEK76048.1"/>
    </source>
</evidence>
<gene>
    <name evidence="2" type="primary">ORF98173</name>
</gene>
<accession>A0A0B7A5J1</accession>
<evidence type="ECO:0000256" key="1">
    <source>
        <dbReference type="SAM" id="MobiDB-lite"/>
    </source>
</evidence>
<organism evidence="2">
    <name type="scientific">Arion vulgaris</name>
    <dbReference type="NCBI Taxonomy" id="1028688"/>
    <lineage>
        <taxon>Eukaryota</taxon>
        <taxon>Metazoa</taxon>
        <taxon>Spiralia</taxon>
        <taxon>Lophotrochozoa</taxon>
        <taxon>Mollusca</taxon>
        <taxon>Gastropoda</taxon>
        <taxon>Heterobranchia</taxon>
        <taxon>Euthyneura</taxon>
        <taxon>Panpulmonata</taxon>
        <taxon>Eupulmonata</taxon>
        <taxon>Stylommatophora</taxon>
        <taxon>Helicina</taxon>
        <taxon>Arionoidea</taxon>
        <taxon>Arionidae</taxon>
        <taxon>Arion</taxon>
    </lineage>
</organism>
<name>A0A0B7A5J1_9EUPU</name>
<sequence length="51" mass="6113">MCITHCGKDQVFYRQLEQSKSTYKKDHQNWRNVRTGPKTTQDRNALGRQMK</sequence>
<protein>
    <submittedName>
        <fullName evidence="2">Uncharacterized protein</fullName>
    </submittedName>
</protein>
<dbReference type="EMBL" id="HACG01029183">
    <property type="protein sequence ID" value="CEK76048.1"/>
    <property type="molecule type" value="Transcribed_RNA"/>
</dbReference>
<reference evidence="2" key="1">
    <citation type="submission" date="2014-12" db="EMBL/GenBank/DDBJ databases">
        <title>Insight into the proteome of Arion vulgaris.</title>
        <authorList>
            <person name="Aradska J."/>
            <person name="Bulat T."/>
            <person name="Smidak R."/>
            <person name="Sarate P."/>
            <person name="Gangsoo J."/>
            <person name="Sialana F."/>
            <person name="Bilban M."/>
            <person name="Lubec G."/>
        </authorList>
    </citation>
    <scope>NUCLEOTIDE SEQUENCE</scope>
    <source>
        <tissue evidence="2">Skin</tissue>
    </source>
</reference>